<keyword evidence="1" id="KW-0472">Membrane</keyword>
<evidence type="ECO:0000313" key="3">
    <source>
        <dbReference type="Proteomes" id="UP000249390"/>
    </source>
</evidence>
<keyword evidence="3" id="KW-1185">Reference proteome</keyword>
<feature type="transmembrane region" description="Helical" evidence="1">
    <location>
        <begin position="81"/>
        <end position="101"/>
    </location>
</feature>
<keyword evidence="1" id="KW-1133">Transmembrane helix</keyword>
<keyword evidence="1" id="KW-0812">Transmembrane</keyword>
<sequence length="102" mass="11930">MFLISLDNEGCRGLCSNIFSLEPMAPMLNNILCKHCGKQGHEIRGFFQIIGYREWWSETQVQNNGRGGGGGQGHKEFQPHIYYFFYSILSVYFVFVFFLLYW</sequence>
<comment type="caution">
    <text evidence="2">The sequence shown here is derived from an EMBL/GenBank/DDBJ whole genome shotgun (WGS) entry which is preliminary data.</text>
</comment>
<dbReference type="EMBL" id="NQVE01000209">
    <property type="protein sequence ID" value="RAL38678.1"/>
    <property type="molecule type" value="Genomic_DNA"/>
</dbReference>
<accession>A0A328D257</accession>
<organism evidence="2 3">
    <name type="scientific">Cuscuta australis</name>
    <dbReference type="NCBI Taxonomy" id="267555"/>
    <lineage>
        <taxon>Eukaryota</taxon>
        <taxon>Viridiplantae</taxon>
        <taxon>Streptophyta</taxon>
        <taxon>Embryophyta</taxon>
        <taxon>Tracheophyta</taxon>
        <taxon>Spermatophyta</taxon>
        <taxon>Magnoliopsida</taxon>
        <taxon>eudicotyledons</taxon>
        <taxon>Gunneridae</taxon>
        <taxon>Pentapetalae</taxon>
        <taxon>asterids</taxon>
        <taxon>lamiids</taxon>
        <taxon>Solanales</taxon>
        <taxon>Convolvulaceae</taxon>
        <taxon>Cuscuteae</taxon>
        <taxon>Cuscuta</taxon>
        <taxon>Cuscuta subgen. Grammica</taxon>
        <taxon>Cuscuta sect. Cleistogrammica</taxon>
    </lineage>
</organism>
<evidence type="ECO:0000313" key="2">
    <source>
        <dbReference type="EMBL" id="RAL38678.1"/>
    </source>
</evidence>
<gene>
    <name evidence="2" type="ORF">DM860_002656</name>
</gene>
<protein>
    <submittedName>
        <fullName evidence="2">Uncharacterized protein</fullName>
    </submittedName>
</protein>
<name>A0A328D257_9ASTE</name>
<dbReference type="Proteomes" id="UP000249390">
    <property type="component" value="Unassembled WGS sequence"/>
</dbReference>
<dbReference type="AlphaFoldDB" id="A0A328D257"/>
<evidence type="ECO:0000256" key="1">
    <source>
        <dbReference type="SAM" id="Phobius"/>
    </source>
</evidence>
<proteinExistence type="predicted"/>
<reference evidence="2 3" key="1">
    <citation type="submission" date="2018-06" db="EMBL/GenBank/DDBJ databases">
        <title>The Genome of Cuscuta australis (Dodder) Provides Insight into the Evolution of Plant Parasitism.</title>
        <authorList>
            <person name="Liu H."/>
        </authorList>
    </citation>
    <scope>NUCLEOTIDE SEQUENCE [LARGE SCALE GENOMIC DNA]</scope>
    <source>
        <strain evidence="3">cv. Yunnan</strain>
        <tissue evidence="2">Vines</tissue>
    </source>
</reference>